<dbReference type="InterPro" id="IPR001347">
    <property type="entry name" value="SIS_dom"/>
</dbReference>
<organism evidence="2 3">
    <name type="scientific">Streptohalobacillus salinus</name>
    <dbReference type="NCBI Taxonomy" id="621096"/>
    <lineage>
        <taxon>Bacteria</taxon>
        <taxon>Bacillati</taxon>
        <taxon>Bacillota</taxon>
        <taxon>Bacilli</taxon>
        <taxon>Bacillales</taxon>
        <taxon>Bacillaceae</taxon>
        <taxon>Streptohalobacillus</taxon>
    </lineage>
</organism>
<keyword evidence="3" id="KW-1185">Reference proteome</keyword>
<dbReference type="Gene3D" id="3.40.50.10490">
    <property type="entry name" value="Glucose-6-phosphate isomerase like protein, domain 1"/>
    <property type="match status" value="1"/>
</dbReference>
<dbReference type="OrthoDB" id="9805185at2"/>
<sequence>MYAYIDEIRRLLDELEHDHASIDEVVESMIETGLQHKSIFCFGAGHAGLIAQEMYYRAGGLMIVNPIFSRELMLDTEPVTHTSQIERLHGYGELLAKEVPFQAGDLLIVHSVSGRNPVPIELAMKASEQGVKIIAITNVKYTKKVTSRHHSGLKLNEVADIVIDNHGDVGDGAITIEGTAQKVAPTSTVIGATIVNTLVSEVVKKWPLDHGTLPVFYSANIDGGMEHNREAIALYQDQIHYKF</sequence>
<dbReference type="RefSeq" id="WP_110250035.1">
    <property type="nucleotide sequence ID" value="NZ_QJJR01000001.1"/>
</dbReference>
<dbReference type="CDD" id="cd05013">
    <property type="entry name" value="SIS_RpiR"/>
    <property type="match status" value="1"/>
</dbReference>
<feature type="domain" description="SIS" evidence="1">
    <location>
        <begin position="26"/>
        <end position="200"/>
    </location>
</feature>
<dbReference type="Pfam" id="PF13580">
    <property type="entry name" value="SIS_2"/>
    <property type="match status" value="1"/>
</dbReference>
<dbReference type="GO" id="GO:1901135">
    <property type="term" value="P:carbohydrate derivative metabolic process"/>
    <property type="evidence" value="ECO:0007669"/>
    <property type="project" value="InterPro"/>
</dbReference>
<protein>
    <submittedName>
        <fullName evidence="2">Putative phosphosugar-binding protein</fullName>
    </submittedName>
</protein>
<dbReference type="InterPro" id="IPR035472">
    <property type="entry name" value="RpiR-like_SIS"/>
</dbReference>
<name>A0A2V3WE70_9BACI</name>
<evidence type="ECO:0000313" key="3">
    <source>
        <dbReference type="Proteomes" id="UP000247922"/>
    </source>
</evidence>
<dbReference type="PANTHER" id="PTHR30390:SF7">
    <property type="entry name" value="PHOSPHOHEPTOSE ISOMERASE"/>
    <property type="match status" value="1"/>
</dbReference>
<dbReference type="Proteomes" id="UP000247922">
    <property type="component" value="Unassembled WGS sequence"/>
</dbReference>
<dbReference type="PROSITE" id="PS51464">
    <property type="entry name" value="SIS"/>
    <property type="match status" value="1"/>
</dbReference>
<dbReference type="SUPFAM" id="SSF53697">
    <property type="entry name" value="SIS domain"/>
    <property type="match status" value="1"/>
</dbReference>
<dbReference type="EMBL" id="QJJR01000001">
    <property type="protein sequence ID" value="PXW92933.1"/>
    <property type="molecule type" value="Genomic_DNA"/>
</dbReference>
<proteinExistence type="predicted"/>
<dbReference type="AlphaFoldDB" id="A0A2V3WE70"/>
<dbReference type="PANTHER" id="PTHR30390">
    <property type="entry name" value="SEDOHEPTULOSE 7-PHOSPHATE ISOMERASE / DNAA INITIATOR-ASSOCIATING FACTOR FOR REPLICATION INITIATION"/>
    <property type="match status" value="1"/>
</dbReference>
<dbReference type="GO" id="GO:0097367">
    <property type="term" value="F:carbohydrate derivative binding"/>
    <property type="evidence" value="ECO:0007669"/>
    <property type="project" value="InterPro"/>
</dbReference>
<evidence type="ECO:0000313" key="2">
    <source>
        <dbReference type="EMBL" id="PXW92933.1"/>
    </source>
</evidence>
<gene>
    <name evidence="2" type="ORF">DES38_10111</name>
</gene>
<accession>A0A2V3WE70</accession>
<comment type="caution">
    <text evidence="2">The sequence shown here is derived from an EMBL/GenBank/DDBJ whole genome shotgun (WGS) entry which is preliminary data.</text>
</comment>
<evidence type="ECO:0000259" key="1">
    <source>
        <dbReference type="PROSITE" id="PS51464"/>
    </source>
</evidence>
<dbReference type="InterPro" id="IPR050099">
    <property type="entry name" value="SIS_GmhA/DiaA_subfam"/>
</dbReference>
<dbReference type="InterPro" id="IPR046348">
    <property type="entry name" value="SIS_dom_sf"/>
</dbReference>
<dbReference type="NCBIfam" id="NF002805">
    <property type="entry name" value="PRK02947.1"/>
    <property type="match status" value="1"/>
</dbReference>
<reference evidence="2 3" key="1">
    <citation type="submission" date="2018-05" db="EMBL/GenBank/DDBJ databases">
        <title>Genomic Encyclopedia of Type Strains, Phase IV (KMG-IV): sequencing the most valuable type-strain genomes for metagenomic binning, comparative biology and taxonomic classification.</title>
        <authorList>
            <person name="Goeker M."/>
        </authorList>
    </citation>
    <scope>NUCLEOTIDE SEQUENCE [LARGE SCALE GENOMIC DNA]</scope>
    <source>
        <strain evidence="2 3">DSM 22440</strain>
    </source>
</reference>